<dbReference type="GO" id="GO:0046921">
    <property type="term" value="F:alpha-(1-&gt;6)-fucosyltransferase activity"/>
    <property type="evidence" value="ECO:0007669"/>
    <property type="project" value="TreeGrafter"/>
</dbReference>
<feature type="compositionally biased region" description="Basic and acidic residues" evidence="1">
    <location>
        <begin position="68"/>
        <end position="81"/>
    </location>
</feature>
<evidence type="ECO:0008006" key="4">
    <source>
        <dbReference type="Google" id="ProtNLM"/>
    </source>
</evidence>
<feature type="region of interest" description="Disordered" evidence="1">
    <location>
        <begin position="1316"/>
        <end position="1349"/>
    </location>
</feature>
<protein>
    <recommendedName>
        <fullName evidence="4">O-fucosyltransferase family protein</fullName>
    </recommendedName>
</protein>
<sequence>MMKFGRIRILALVIAFILVSIQLLGFSRFSISLTTLGSTGIGNTNEEAPVLLSQDDSPPPPQVNKANNKQEDSDSSPEAKARTTQISQSQRRTEVQQSGTTPSADHVQPKSPRKTPLKQPDEPKEQDKRVTEAPAESVSSSPKKATKEAKAVTEANKPNFMTCTATESNPQQQHQHCCAAWSDATDSSIRDQEIDDWWLHRPDWESPMALQNDTHFCFQIIANHTKRHFLNQLHQLQWDNGGSCSQIMKSIELNSGYGASTDWIVQSMFHATQQQQPHRPFQIATNKRVWIYSTNDTQHWGYCPETDSRCYYLPISPCNRNESILGEHYPARSGQDPIHKLHYQWIREYIYRPKHVFRTQQWKLRQSQALDTRLTQPCSVLHVRRTDVGNLRPPFRRYAAVQEYLDQLDDDNDAVPMGSPIFLLTDDQSTIDEIHTYHSNTSNNEQKYQWVYLDRPRYTGLEGGFNGHLPSGDPPSELVAIETELALALSRCTHAVIGGRSAFTKNLVERLDLEGTPYQKFFLNTGVDKEETMEKWARKKTHRVNAMFHDIDTYYAQRGIAPKYGTLISQQQQKKKKRKNKMQKAMVVDDITTTQFTPGEDDRPIPSPQELEAANQLVTCNQEQCCGTWEVDADPWWIHHPTWEISLENQTHFCFAPIPNAKWREFLQQVHDRQWHSSNCSGVEKTVEVNSGFGSSIAWMVNSFWHAHKNKVPFQIIHGNRQWLYAAKDNSSWAYCQSEDTRCYYLPVSRCSRRETIRGEHHDARPRDKHEKELHYLLKKYLTRPNQKFRQKIYEMRQSIHMKYPCTTIHVRRSDAGVPTTPFRRYAAVQEYVDAGSLKEGDNVFLMTDDESTIDEIKKHLPNNYNWMYFERQRNRGVANGFDGHIPSQDHGLEMVAIASELQLASTCEKMVFGVSGFMASLMDDLDISGKSYTKHFVDTEVSKQEARKWKADTEGRIVKFLDDIEEVYRNKTLAMQQGDASNPSREARTGSLKGLSVDDANRAVKCQNTSSSVECCASWDVDVDQWWLHRPDWEVSREDKESFCFSPIRDQIRAQFMRDLHERQWVTGKCSEVQRSDMVHSGWGFGMSWLAYSFWHAHRNNKPFQIAKSEDAWMYATKDKDSWGYCEDSDITCYMLPISPCPRDSFNPEERQELKPRRLWKFTWLRQYMFRPKQVFRQKAFELRQALEMKYPCTAIHVRRGDVAFPKKPYRRYAGLDEYIHAAKVQPGDSILLLTDDNNAIEETKQAEDGSDLQQSCIRRAPFMRAFVEDVKSQGRQVELFYVNTAADEEEALEFYGKPFKRAASLLEAISSKANSKGKEKDKIPNGSTDGTAVATEPPAVQETEGPLTCSDENDFECCADWDTNVDDWWLHKPTWEATRETPTKQCFSPMMNSEKAAFFQSLYDIQWKGNCSQLITSTQINSGYSASINWLGYTFLNSSIEQKPFQITQHDFPWMYGPKNKSHWAYCESEDITCLILPVSKCERDYVPQKQLRRHLIGRVWKQPRNNPSARLDFEWRKDFLLRPNQIMRKKVYEMTTSIDLKTPCLTMHVRRGDSGIPEKPYRRYAAVQEYLDEADAKDGDNILLLTDDQTTIDEIKQYHSNYNWFYLNRTRHSGTEGGWQSHVPSGDGPFEVAAIKTEAHLAGFCKKFVHGTSGFMRTIRGMMEAEGKFVDTYFVRTGVGKEHAKKWPYDGKERVAYFMKEMDEYRKKSNAKKKAKALDSATDALPAEKLALSPENKDGKDLSQTIPGVALDTTDGPMSCHATSAGGRECCADWDTDVDDWAVHKPTWEISTETLTQQCFAPMKNGTKAAFFQSLYDIQWKGDCSQVITSTQINSGYSASTNWLGYTFLHSSLAKKPFQITQHNFPWLYGPQDKFHWAYCDSEDITCLILPISKCERDFVPKRNLPSHVKGRVYAEPKRDDKSRTEFQWLKEFMLRPTQIFRRKLLEMKLSVNLQLPCTTMHVRRGDAGFPRQPYRRYASVQEYLDVAHVEEGDNVLLLTDDHTTIDEIKQYHTNYHWFYLNRTRYSGVDGGWESHIPSGDGPFEVLAIQVETHLAGMCEKVVHGQSGFMKVVRGIMGAEGKNYTAYFVDTKVPKKEAEKWTWDGKDRVVYFMKEMDEYRRKSLAAKAKKGNK</sequence>
<dbReference type="Gene3D" id="3.40.50.11350">
    <property type="match status" value="3"/>
</dbReference>
<proteinExistence type="predicted"/>
<organism evidence="2 3">
    <name type="scientific">Seminavis robusta</name>
    <dbReference type="NCBI Taxonomy" id="568900"/>
    <lineage>
        <taxon>Eukaryota</taxon>
        <taxon>Sar</taxon>
        <taxon>Stramenopiles</taxon>
        <taxon>Ochrophyta</taxon>
        <taxon>Bacillariophyta</taxon>
        <taxon>Bacillariophyceae</taxon>
        <taxon>Bacillariophycidae</taxon>
        <taxon>Naviculales</taxon>
        <taxon>Naviculaceae</taxon>
        <taxon>Seminavis</taxon>
    </lineage>
</organism>
<dbReference type="Proteomes" id="UP001153069">
    <property type="component" value="Unassembled WGS sequence"/>
</dbReference>
<keyword evidence="3" id="KW-1185">Reference proteome</keyword>
<dbReference type="EMBL" id="CAICTM010000501">
    <property type="protein sequence ID" value="CAB9511758.1"/>
    <property type="molecule type" value="Genomic_DNA"/>
</dbReference>
<dbReference type="PANTHER" id="PTHR13132:SF29">
    <property type="entry name" value="ALPHA-(1,6)-FUCOSYLTRANSFERASE"/>
    <property type="match status" value="1"/>
</dbReference>
<evidence type="ECO:0000313" key="3">
    <source>
        <dbReference type="Proteomes" id="UP001153069"/>
    </source>
</evidence>
<accession>A0A9N8DZH8</accession>
<reference evidence="2" key="1">
    <citation type="submission" date="2020-06" db="EMBL/GenBank/DDBJ databases">
        <authorList>
            <consortium name="Plant Systems Biology data submission"/>
        </authorList>
    </citation>
    <scope>NUCLEOTIDE SEQUENCE</scope>
    <source>
        <strain evidence="2">D6</strain>
    </source>
</reference>
<dbReference type="GO" id="GO:0006487">
    <property type="term" value="P:protein N-linked glycosylation"/>
    <property type="evidence" value="ECO:0007669"/>
    <property type="project" value="TreeGrafter"/>
</dbReference>
<feature type="region of interest" description="Disordered" evidence="1">
    <location>
        <begin position="49"/>
        <end position="153"/>
    </location>
</feature>
<name>A0A9N8DZH8_9STRA</name>
<comment type="caution">
    <text evidence="2">The sequence shown here is derived from an EMBL/GenBank/DDBJ whole genome shotgun (WGS) entry which is preliminary data.</text>
</comment>
<feature type="compositionally biased region" description="Basic and acidic residues" evidence="1">
    <location>
        <begin position="119"/>
        <end position="131"/>
    </location>
</feature>
<evidence type="ECO:0000256" key="1">
    <source>
        <dbReference type="SAM" id="MobiDB-lite"/>
    </source>
</evidence>
<evidence type="ECO:0000313" key="2">
    <source>
        <dbReference type="EMBL" id="CAB9511758.1"/>
    </source>
</evidence>
<dbReference type="OrthoDB" id="2014825at2759"/>
<gene>
    <name evidence="2" type="ORF">SEMRO_502_G155500.1</name>
</gene>
<feature type="compositionally biased region" description="Polar residues" evidence="1">
    <location>
        <begin position="82"/>
        <end position="103"/>
    </location>
</feature>
<dbReference type="PANTHER" id="PTHR13132">
    <property type="entry name" value="ALPHA- 1,6 -FUCOSYLTRANSFERASE"/>
    <property type="match status" value="1"/>
</dbReference>